<proteinExistence type="inferred from homology"/>
<comment type="caution">
    <text evidence="3">The sequence shown here is derived from an EMBL/GenBank/DDBJ whole genome shotgun (WGS) entry which is preliminary data.</text>
</comment>
<dbReference type="Pfam" id="PF12640">
    <property type="entry name" value="UPF0489"/>
    <property type="match status" value="1"/>
</dbReference>
<dbReference type="PANTHER" id="PTHR13225:SF3">
    <property type="entry name" value="UPF0489 PROTEIN C5ORF22"/>
    <property type="match status" value="1"/>
</dbReference>
<feature type="compositionally biased region" description="Polar residues" evidence="2">
    <location>
        <begin position="198"/>
        <end position="207"/>
    </location>
</feature>
<reference evidence="3 4" key="1">
    <citation type="submission" date="2022-05" db="EMBL/GenBank/DDBJ databases">
        <authorList>
            <consortium name="Genoscope - CEA"/>
            <person name="William W."/>
        </authorList>
    </citation>
    <scope>NUCLEOTIDE SEQUENCE [LARGE SCALE GENOMIC DNA]</scope>
</reference>
<evidence type="ECO:0000256" key="1">
    <source>
        <dbReference type="ARBA" id="ARBA00007099"/>
    </source>
</evidence>
<evidence type="ECO:0000313" key="3">
    <source>
        <dbReference type="EMBL" id="CAH3181815.1"/>
    </source>
</evidence>
<dbReference type="PANTHER" id="PTHR13225">
    <property type="entry name" value="MISEXPRESSION SUPPRESSOR OF RAS 6"/>
    <property type="match status" value="1"/>
</dbReference>
<sequence>MADESGDFHQQPKRAKLALREYTKLPIWICENHDEVLYYIHRAIGSRHLAYEGITVLHFDSHPDLTVPVKMSADIVFEQEKLYEEISIADWILPAVYAGHVSRVIWVKPPWADQIKEGVFNFKVGKHKKTGFIRVTCSEVYFVEELLYADEESLENCKTLELVVCTVKHGVMQNKDNGVQSEAPNSESETSELHTKSKQSGTDQSNQVEGCKTKFTLNSANSILGERGAKAVDCGQKTLGEGPNAFQEYNSESVTKKGKYEIECSAQDSSFIANTKGVELNHPCKEKGQSMDAEGTMADVCSIFANIILQENSLILDIDMDYFSTQNPFKLLYTEDDFKALRDIYRFEEPSSTSNEDLERCIKERQVQVEQIESTYKYLQEHSSRITDKMSDSSILNQDLVKLADKIKLEQGGKLDYEMLHFSGMSSEIPHHVSSSEMIDSLMVSMATLLKTVPKPTLITAARSSYDDYTPAYQVEYIQSSLLQVLSSCYGENLTVNKCYQTS</sequence>
<evidence type="ECO:0000256" key="2">
    <source>
        <dbReference type="SAM" id="MobiDB-lite"/>
    </source>
</evidence>
<feature type="compositionally biased region" description="Polar residues" evidence="2">
    <location>
        <begin position="175"/>
        <end position="188"/>
    </location>
</feature>
<gene>
    <name evidence="3" type="ORF">PLOB_00025899</name>
</gene>
<dbReference type="Proteomes" id="UP001159405">
    <property type="component" value="Unassembled WGS sequence"/>
</dbReference>
<dbReference type="EMBL" id="CALNXK010000307">
    <property type="protein sequence ID" value="CAH3181815.1"/>
    <property type="molecule type" value="Genomic_DNA"/>
</dbReference>
<name>A0ABN8RQP4_9CNID</name>
<accession>A0ABN8RQP4</accession>
<evidence type="ECO:0000313" key="4">
    <source>
        <dbReference type="Proteomes" id="UP001159405"/>
    </source>
</evidence>
<feature type="region of interest" description="Disordered" evidence="2">
    <location>
        <begin position="175"/>
        <end position="207"/>
    </location>
</feature>
<dbReference type="InterPro" id="IPR024131">
    <property type="entry name" value="UPF0489"/>
</dbReference>
<keyword evidence="4" id="KW-1185">Reference proteome</keyword>
<comment type="similarity">
    <text evidence="1">Belongs to the UPF0489 family.</text>
</comment>
<organism evidence="3 4">
    <name type="scientific">Porites lobata</name>
    <dbReference type="NCBI Taxonomy" id="104759"/>
    <lineage>
        <taxon>Eukaryota</taxon>
        <taxon>Metazoa</taxon>
        <taxon>Cnidaria</taxon>
        <taxon>Anthozoa</taxon>
        <taxon>Hexacorallia</taxon>
        <taxon>Scleractinia</taxon>
        <taxon>Fungiina</taxon>
        <taxon>Poritidae</taxon>
        <taxon>Porites</taxon>
    </lineage>
</organism>
<protein>
    <submittedName>
        <fullName evidence="3">Uncharacterized protein</fullName>
    </submittedName>
</protein>